<gene>
    <name evidence="1" type="ORF">QFZ34_001658</name>
</gene>
<dbReference type="Proteomes" id="UP001237780">
    <property type="component" value="Unassembled WGS sequence"/>
</dbReference>
<keyword evidence="2" id="KW-1185">Reference proteome</keyword>
<name>A0ABU0S747_9HYPH</name>
<dbReference type="EMBL" id="JAUSZT010000003">
    <property type="protein sequence ID" value="MDQ0996476.1"/>
    <property type="molecule type" value="Genomic_DNA"/>
</dbReference>
<reference evidence="1 2" key="1">
    <citation type="submission" date="2023-07" db="EMBL/GenBank/DDBJ databases">
        <title>Comparative genomics of wheat-associated soil bacteria to identify genetic determinants of phenazine resistance.</title>
        <authorList>
            <person name="Mouncey N."/>
        </authorList>
    </citation>
    <scope>NUCLEOTIDE SEQUENCE [LARGE SCALE GENOMIC DNA]</scope>
    <source>
        <strain evidence="1 2">W4I11</strain>
    </source>
</reference>
<proteinExistence type="predicted"/>
<comment type="caution">
    <text evidence="1">The sequence shown here is derived from an EMBL/GenBank/DDBJ whole genome shotgun (WGS) entry which is preliminary data.</text>
</comment>
<accession>A0ABU0S747</accession>
<protein>
    <submittedName>
        <fullName evidence="1">Uncharacterized protein</fullName>
    </submittedName>
</protein>
<evidence type="ECO:0000313" key="1">
    <source>
        <dbReference type="EMBL" id="MDQ0996476.1"/>
    </source>
</evidence>
<organism evidence="1 2">
    <name type="scientific">Phyllobacterium ifriqiyense</name>
    <dbReference type="NCBI Taxonomy" id="314238"/>
    <lineage>
        <taxon>Bacteria</taxon>
        <taxon>Pseudomonadati</taxon>
        <taxon>Pseudomonadota</taxon>
        <taxon>Alphaproteobacteria</taxon>
        <taxon>Hyphomicrobiales</taxon>
        <taxon>Phyllobacteriaceae</taxon>
        <taxon>Phyllobacterium</taxon>
    </lineage>
</organism>
<evidence type="ECO:0000313" key="2">
    <source>
        <dbReference type="Proteomes" id="UP001237780"/>
    </source>
</evidence>
<sequence length="30" mass="3571">MSVVKAYRKSQIVYIDGRKQTTGRLCERRK</sequence>